<evidence type="ECO:0000256" key="4">
    <source>
        <dbReference type="ARBA" id="ARBA00022989"/>
    </source>
</evidence>
<dbReference type="GO" id="GO:0008324">
    <property type="term" value="F:monoatomic cation transmembrane transporter activity"/>
    <property type="evidence" value="ECO:0007669"/>
    <property type="project" value="InterPro"/>
</dbReference>
<accession>A0A7C1I5X5</accession>
<dbReference type="EMBL" id="DSDY01000144">
    <property type="protein sequence ID" value="HDS10888.1"/>
    <property type="molecule type" value="Genomic_DNA"/>
</dbReference>
<dbReference type="Gene3D" id="1.20.1510.10">
    <property type="entry name" value="Cation efflux protein transmembrane domain"/>
    <property type="match status" value="1"/>
</dbReference>
<evidence type="ECO:0000256" key="2">
    <source>
        <dbReference type="ARBA" id="ARBA00022448"/>
    </source>
</evidence>
<gene>
    <name evidence="9" type="ORF">ENO04_04665</name>
</gene>
<dbReference type="InterPro" id="IPR027470">
    <property type="entry name" value="Cation_efflux_CTD"/>
</dbReference>
<evidence type="ECO:0000259" key="7">
    <source>
        <dbReference type="Pfam" id="PF01545"/>
    </source>
</evidence>
<name>A0A7C1I5X5_9CREN</name>
<evidence type="ECO:0000256" key="1">
    <source>
        <dbReference type="ARBA" id="ARBA00004141"/>
    </source>
</evidence>
<evidence type="ECO:0000256" key="3">
    <source>
        <dbReference type="ARBA" id="ARBA00022692"/>
    </source>
</evidence>
<evidence type="ECO:0000259" key="8">
    <source>
        <dbReference type="Pfam" id="PF16916"/>
    </source>
</evidence>
<keyword evidence="4 6" id="KW-1133">Transmembrane helix</keyword>
<dbReference type="InterPro" id="IPR002524">
    <property type="entry name" value="Cation_efflux"/>
</dbReference>
<dbReference type="GO" id="GO:0016020">
    <property type="term" value="C:membrane"/>
    <property type="evidence" value="ECO:0007669"/>
    <property type="project" value="UniProtKB-SubCell"/>
</dbReference>
<protein>
    <submittedName>
        <fullName evidence="9">Cation diffusion facilitator family transporter</fullName>
    </submittedName>
</protein>
<organism evidence="9">
    <name type="scientific">Fervidicoccus fontis</name>
    <dbReference type="NCBI Taxonomy" id="683846"/>
    <lineage>
        <taxon>Archaea</taxon>
        <taxon>Thermoproteota</taxon>
        <taxon>Thermoprotei</taxon>
        <taxon>Fervidicoccales</taxon>
        <taxon>Fervidicoccaceae</taxon>
        <taxon>Fervidicoccus</taxon>
    </lineage>
</organism>
<dbReference type="SUPFAM" id="SSF161111">
    <property type="entry name" value="Cation efflux protein transmembrane domain-like"/>
    <property type="match status" value="1"/>
</dbReference>
<keyword evidence="2" id="KW-0813">Transport</keyword>
<evidence type="ECO:0000313" key="9">
    <source>
        <dbReference type="EMBL" id="HDS10888.1"/>
    </source>
</evidence>
<feature type="domain" description="Cation efflux protein transmembrane" evidence="7">
    <location>
        <begin position="5"/>
        <end position="191"/>
    </location>
</feature>
<dbReference type="PANTHER" id="PTHR43840:SF13">
    <property type="entry name" value="CATION EFFLUX PROTEIN CYTOPLASMIC DOMAIN-CONTAINING PROTEIN"/>
    <property type="match status" value="1"/>
</dbReference>
<feature type="domain" description="Cation efflux protein cytoplasmic" evidence="8">
    <location>
        <begin position="206"/>
        <end position="270"/>
    </location>
</feature>
<feature type="transmembrane region" description="Helical" evidence="6">
    <location>
        <begin position="113"/>
        <end position="133"/>
    </location>
</feature>
<dbReference type="InterPro" id="IPR036837">
    <property type="entry name" value="Cation_efflux_CTD_sf"/>
</dbReference>
<dbReference type="InterPro" id="IPR050291">
    <property type="entry name" value="CDF_Transporter"/>
</dbReference>
<dbReference type="Pfam" id="PF16916">
    <property type="entry name" value="ZT_dimer"/>
    <property type="match status" value="1"/>
</dbReference>
<dbReference type="Pfam" id="PF01545">
    <property type="entry name" value="Cation_efflux"/>
    <property type="match status" value="1"/>
</dbReference>
<dbReference type="PANTHER" id="PTHR43840">
    <property type="entry name" value="MITOCHONDRIAL METAL TRANSPORTER 1-RELATED"/>
    <property type="match status" value="1"/>
</dbReference>
<comment type="caution">
    <text evidence="9">The sequence shown here is derived from an EMBL/GenBank/DDBJ whole genome shotgun (WGS) entry which is preliminary data.</text>
</comment>
<feature type="transmembrane region" description="Helical" evidence="6">
    <location>
        <begin position="38"/>
        <end position="55"/>
    </location>
</feature>
<sequence length="299" mass="32965">MNPIYVVFSANLATLALKIIAYLNSTSAAVFSDLLNDVADTIGSFLLVLGLYLASRRVRNQIYYPFGISRAVYVFGLISVSVIGGVLFTIAFLRGLATLFEGYPVISTGTSMVTMSTSLLINTALTAYSFYYYRTHRRDPSVIGSLLDSFIDTLGNAVAILALVTRSYMVDGAGSIFISAVLLVSAVSIGYRYFILLIGRSPPRGDMLRILNTIINTPGVYDVNELRAVMLTENDYIVIAEVEVEDSLSLAKMEELSREIENRVKKAVPEVRFFAVEFVARRNEPPTYRRLLDLIGKGS</sequence>
<comment type="subcellular location">
    <subcellularLocation>
        <location evidence="1">Membrane</location>
        <topology evidence="1">Multi-pass membrane protein</topology>
    </subcellularLocation>
</comment>
<proteinExistence type="predicted"/>
<feature type="transmembrane region" description="Helical" evidence="6">
    <location>
        <begin position="67"/>
        <end position="93"/>
    </location>
</feature>
<evidence type="ECO:0000256" key="6">
    <source>
        <dbReference type="SAM" id="Phobius"/>
    </source>
</evidence>
<dbReference type="InterPro" id="IPR058533">
    <property type="entry name" value="Cation_efflux_TM"/>
</dbReference>
<feature type="transmembrane region" description="Helical" evidence="6">
    <location>
        <begin position="176"/>
        <end position="199"/>
    </location>
</feature>
<dbReference type="InterPro" id="IPR027469">
    <property type="entry name" value="Cation_efflux_TMD_sf"/>
</dbReference>
<dbReference type="NCBIfam" id="TIGR01297">
    <property type="entry name" value="CDF"/>
    <property type="match status" value="1"/>
</dbReference>
<keyword evidence="3 6" id="KW-0812">Transmembrane</keyword>
<dbReference type="AlphaFoldDB" id="A0A7C1I5X5"/>
<keyword evidence="5 6" id="KW-0472">Membrane</keyword>
<dbReference type="SUPFAM" id="SSF160240">
    <property type="entry name" value="Cation efflux protein cytoplasmic domain-like"/>
    <property type="match status" value="1"/>
</dbReference>
<feature type="transmembrane region" description="Helical" evidence="6">
    <location>
        <begin position="145"/>
        <end position="164"/>
    </location>
</feature>
<dbReference type="Gene3D" id="3.30.70.1350">
    <property type="entry name" value="Cation efflux protein, cytoplasmic domain"/>
    <property type="match status" value="1"/>
</dbReference>
<evidence type="ECO:0000256" key="5">
    <source>
        <dbReference type="ARBA" id="ARBA00023136"/>
    </source>
</evidence>
<reference evidence="9" key="1">
    <citation type="journal article" date="2020" name="mSystems">
        <title>Genome- and Community-Level Interaction Insights into Carbon Utilization and Element Cycling Functions of Hydrothermarchaeota in Hydrothermal Sediment.</title>
        <authorList>
            <person name="Zhou Z."/>
            <person name="Liu Y."/>
            <person name="Xu W."/>
            <person name="Pan J."/>
            <person name="Luo Z.H."/>
            <person name="Li M."/>
        </authorList>
    </citation>
    <scope>NUCLEOTIDE SEQUENCE [LARGE SCALE GENOMIC DNA]</scope>
    <source>
        <strain evidence="9">SpSt-123</strain>
    </source>
</reference>